<feature type="compositionally biased region" description="Low complexity" evidence="8">
    <location>
        <begin position="813"/>
        <end position="831"/>
    </location>
</feature>
<feature type="region of interest" description="Disordered" evidence="8">
    <location>
        <begin position="894"/>
        <end position="918"/>
    </location>
</feature>
<evidence type="ECO:0000256" key="7">
    <source>
        <dbReference type="SAM" id="Coils"/>
    </source>
</evidence>
<feature type="region of interest" description="Disordered" evidence="8">
    <location>
        <begin position="945"/>
        <end position="992"/>
    </location>
</feature>
<dbReference type="GO" id="GO:0031122">
    <property type="term" value="P:cytoplasmic microtubule organization"/>
    <property type="evidence" value="ECO:0007669"/>
    <property type="project" value="TreeGrafter"/>
</dbReference>
<dbReference type="PANTHER" id="PTHR22406">
    <property type="entry name" value="NASCENT POLYPEPTIDE-ASSOCIATED COMPLEX SUBUNIT ALPHA, MUSCLE-SPECIFIC FORM"/>
    <property type="match status" value="1"/>
</dbReference>
<comment type="similarity">
    <text evidence="1">Belongs to the SLAIN motif-containing family.</text>
</comment>
<dbReference type="SMART" id="SM00132">
    <property type="entry name" value="LIM"/>
    <property type="match status" value="1"/>
</dbReference>
<dbReference type="Proteomes" id="UP000324091">
    <property type="component" value="Chromosome 1"/>
</dbReference>
<feature type="region of interest" description="Disordered" evidence="8">
    <location>
        <begin position="164"/>
        <end position="185"/>
    </location>
</feature>
<dbReference type="Gene3D" id="2.10.110.10">
    <property type="entry name" value="Cysteine Rich Protein"/>
    <property type="match status" value="1"/>
</dbReference>
<evidence type="ECO:0000256" key="3">
    <source>
        <dbReference type="ARBA" id="ARBA00022833"/>
    </source>
</evidence>
<gene>
    <name evidence="10" type="ORF">D4764_01G0009180</name>
</gene>
<dbReference type="AlphaFoldDB" id="A0A5C6PNR5"/>
<keyword evidence="5 7" id="KW-0175">Coiled coil</keyword>
<evidence type="ECO:0000256" key="8">
    <source>
        <dbReference type="SAM" id="MobiDB-lite"/>
    </source>
</evidence>
<keyword evidence="11" id="KW-1185">Reference proteome</keyword>
<keyword evidence="2 6" id="KW-0479">Metal-binding</keyword>
<evidence type="ECO:0000256" key="4">
    <source>
        <dbReference type="ARBA" id="ARBA00023038"/>
    </source>
</evidence>
<dbReference type="GO" id="GO:0007020">
    <property type="term" value="P:microtubule nucleation"/>
    <property type="evidence" value="ECO:0007669"/>
    <property type="project" value="TreeGrafter"/>
</dbReference>
<feature type="compositionally biased region" description="Basic and acidic residues" evidence="8">
    <location>
        <begin position="338"/>
        <end position="348"/>
    </location>
</feature>
<dbReference type="PROSITE" id="PS50023">
    <property type="entry name" value="LIM_DOMAIN_2"/>
    <property type="match status" value="1"/>
</dbReference>
<feature type="domain" description="LIM zinc-binding" evidence="9">
    <location>
        <begin position="401"/>
        <end position="467"/>
    </location>
</feature>
<keyword evidence="3 6" id="KW-0862">Zinc</keyword>
<feature type="compositionally biased region" description="Low complexity" evidence="8">
    <location>
        <begin position="305"/>
        <end position="337"/>
    </location>
</feature>
<feature type="compositionally biased region" description="Polar residues" evidence="8">
    <location>
        <begin position="973"/>
        <end position="992"/>
    </location>
</feature>
<comment type="caution">
    <text evidence="10">The sequence shown here is derived from an EMBL/GenBank/DDBJ whole genome shotgun (WGS) entry which is preliminary data.</text>
</comment>
<dbReference type="Pfam" id="PF15301">
    <property type="entry name" value="SLAIN"/>
    <property type="match status" value="1"/>
</dbReference>
<dbReference type="PANTHER" id="PTHR22406:SF2">
    <property type="entry name" value="SLAIN MOTIF-CONTAINING PROTEIN 1"/>
    <property type="match status" value="1"/>
</dbReference>
<evidence type="ECO:0000313" key="11">
    <source>
        <dbReference type="Proteomes" id="UP000324091"/>
    </source>
</evidence>
<dbReference type="EMBL" id="RHFK02000001">
    <property type="protein sequence ID" value="TWW81103.1"/>
    <property type="molecule type" value="Genomic_DNA"/>
</dbReference>
<feature type="region of interest" description="Disordered" evidence="8">
    <location>
        <begin position="577"/>
        <end position="616"/>
    </location>
</feature>
<organism evidence="10 11">
    <name type="scientific">Takifugu flavidus</name>
    <name type="common">sansaifugu</name>
    <dbReference type="NCBI Taxonomy" id="433684"/>
    <lineage>
        <taxon>Eukaryota</taxon>
        <taxon>Metazoa</taxon>
        <taxon>Chordata</taxon>
        <taxon>Craniata</taxon>
        <taxon>Vertebrata</taxon>
        <taxon>Euteleostomi</taxon>
        <taxon>Actinopterygii</taxon>
        <taxon>Neopterygii</taxon>
        <taxon>Teleostei</taxon>
        <taxon>Neoteleostei</taxon>
        <taxon>Acanthomorphata</taxon>
        <taxon>Eupercaria</taxon>
        <taxon>Tetraodontiformes</taxon>
        <taxon>Tetradontoidea</taxon>
        <taxon>Tetraodontidae</taxon>
        <taxon>Takifugu</taxon>
    </lineage>
</organism>
<evidence type="ECO:0000256" key="1">
    <source>
        <dbReference type="ARBA" id="ARBA00006652"/>
    </source>
</evidence>
<feature type="compositionally biased region" description="Polar residues" evidence="8">
    <location>
        <begin position="293"/>
        <end position="304"/>
    </location>
</feature>
<sequence length="1117" mass="121718">MSTNGLHPVREALKRSAEKNERISTNPQPHLWVALESLPARLKDRGVTQTCECKVQADGQRAQWEFTAFLPSESQLSLQVKNMSKYSTSKSYSLLSDSSWIKKAEDENEIIDRDNNFGVSVLSHYKSNETLSPEPDAFTTTTSTRSASVQALAKRFSASEDDLGSSYTTRTCRDEPGSSTTTTTVTNNGTSETTITTTTQTLRSSVIGSPTQTFNERVKSSSKGAEDKLYQTLIPSSIKGDFSPSDSAEDKLYDTLLPSTIRTDYSPTDSKTSVFTSKTVTVKSNPDEDDLKTTTITRTPSTEQTSSFSTRRTSSYSSYTDDSPTTRTTSYTISSSRPSDDFTSDQKRYSYTKSSSSYNDISSPTSSIITTRTSRSDDMLSDPFYTRSSSVRSDRIVHEKDLCTQCRKPFDGTAKMVLPEMKINCHATCFKCEVCNSTLGHMKAGDSLWIYRSMVHCDNCFDITRAEAGASADRPRSLRPPSQCSCYQMEAEVLSPQMMADVSGNSKITNAELEVLKLQELVRKLEKQNEQLRTRARAGNNCSVGPHLQTPLACLHGGDASSPSDNFSARFGLSSPTQTYPGSSGARGSPEEPFAYFQPSSVSPDAAEERGGTDGPTVLDEVDVLDLNVVLPVVDPDSWLYVSPKAKLQEESILGTLQWCRQVLDHPGPEAELAKMTLCHRLDQAKRRRGISSVRPYSCIEGLSTLSCPILPYPKSAALTEPAATLPSSNQPFLQPRPSCSLTDRTPTFLSNSTLHNAGRRHAAISPQSSLDSEVGVSELEDDAISMSYKLQDMTDVEVMARLQEESLRQDYASTSATATASRRSSSFSLHSLRRSEMDLEEEDEEDEGYDQLPPPQPRLFRTGSMQRGGLPHSHTFSSIRDCKRSTTTSQFSLSGLSQYSGPTSLTTETHTPFRNSIDTLRRSMPNLIRTPSMSSVPSIPCLVSPINPSSQGPSSLPTISSLRSSQSFDSSNGLTRLQSSIPSPGQLSQRVQSVGNFPTTPRHPLKATAYVSPTVQQGPSPSSLSTSVSLHSIPSSVALAQPIKASSTLVPQPMKANMNPSAVPRSSLPRPASFVGTSGVPRASKITQPTRSLLTPPKGLAALSALRDGSWKDGCY</sequence>
<dbReference type="GO" id="GO:0031116">
    <property type="term" value="P:positive regulation of microtubule polymerization"/>
    <property type="evidence" value="ECO:0007669"/>
    <property type="project" value="TreeGrafter"/>
</dbReference>
<feature type="compositionally biased region" description="Low complexity" evidence="8">
    <location>
        <begin position="349"/>
        <end position="373"/>
    </location>
</feature>
<evidence type="ECO:0000256" key="2">
    <source>
        <dbReference type="ARBA" id="ARBA00022723"/>
    </source>
</evidence>
<dbReference type="InterPro" id="IPR001781">
    <property type="entry name" value="Znf_LIM"/>
</dbReference>
<feature type="region of interest" description="Disordered" evidence="8">
    <location>
        <begin position="1061"/>
        <end position="1084"/>
    </location>
</feature>
<feature type="region of interest" description="Disordered" evidence="8">
    <location>
        <begin position="813"/>
        <end position="882"/>
    </location>
</feature>
<feature type="compositionally biased region" description="Acidic residues" evidence="8">
    <location>
        <begin position="839"/>
        <end position="850"/>
    </location>
</feature>
<evidence type="ECO:0000313" key="10">
    <source>
        <dbReference type="EMBL" id="TWW81103.1"/>
    </source>
</evidence>
<name>A0A5C6PNR5_9TELE</name>
<dbReference type="GO" id="GO:0035371">
    <property type="term" value="C:microtubule plus-end"/>
    <property type="evidence" value="ECO:0007669"/>
    <property type="project" value="TreeGrafter"/>
</dbReference>
<protein>
    <submittedName>
        <fullName evidence="10">SLAIN motif-containing protein 1</fullName>
    </submittedName>
</protein>
<feature type="region of interest" description="Disordered" evidence="8">
    <location>
        <begin position="280"/>
        <end position="373"/>
    </location>
</feature>
<dbReference type="PROSITE" id="PS00478">
    <property type="entry name" value="LIM_DOMAIN_1"/>
    <property type="match status" value="1"/>
</dbReference>
<evidence type="ECO:0000256" key="6">
    <source>
        <dbReference type="PROSITE-ProRule" id="PRU00125"/>
    </source>
</evidence>
<evidence type="ECO:0000259" key="9">
    <source>
        <dbReference type="PROSITE" id="PS50023"/>
    </source>
</evidence>
<feature type="compositionally biased region" description="Low complexity" evidence="8">
    <location>
        <begin position="954"/>
        <end position="972"/>
    </location>
</feature>
<dbReference type="InterPro" id="IPR026179">
    <property type="entry name" value="Slain"/>
</dbReference>
<dbReference type="GO" id="GO:0046872">
    <property type="term" value="F:metal ion binding"/>
    <property type="evidence" value="ECO:0007669"/>
    <property type="project" value="UniProtKB-KW"/>
</dbReference>
<accession>A0A5C6PNR5</accession>
<feature type="coiled-coil region" evidence="7">
    <location>
        <begin position="508"/>
        <end position="538"/>
    </location>
</feature>
<proteinExistence type="inferred from homology"/>
<keyword evidence="4 6" id="KW-0440">LIM domain</keyword>
<evidence type="ECO:0000256" key="5">
    <source>
        <dbReference type="ARBA" id="ARBA00023054"/>
    </source>
</evidence>
<reference evidence="10 11" key="1">
    <citation type="submission" date="2019-04" db="EMBL/GenBank/DDBJ databases">
        <title>Chromosome genome assembly for Takifugu flavidus.</title>
        <authorList>
            <person name="Xiao S."/>
        </authorList>
    </citation>
    <scope>NUCLEOTIDE SEQUENCE [LARGE SCALE GENOMIC DNA]</scope>
    <source>
        <strain evidence="10">HTHZ2018</strain>
        <tissue evidence="10">Muscle</tissue>
    </source>
</reference>